<evidence type="ECO:0000256" key="7">
    <source>
        <dbReference type="SAM" id="MobiDB-lite"/>
    </source>
</evidence>
<evidence type="ECO:0000256" key="5">
    <source>
        <dbReference type="ARBA" id="ARBA00022840"/>
    </source>
</evidence>
<dbReference type="PROSITE" id="PS00108">
    <property type="entry name" value="PROTEIN_KINASE_ST"/>
    <property type="match status" value="1"/>
</dbReference>
<dbReference type="PANTHER" id="PTHR48016:SF56">
    <property type="entry name" value="MAPKK KINASE"/>
    <property type="match status" value="1"/>
</dbReference>
<dbReference type="STRING" id="65357.A0A024GKB2"/>
<dbReference type="GO" id="GO:0005524">
    <property type="term" value="F:ATP binding"/>
    <property type="evidence" value="ECO:0007669"/>
    <property type="project" value="UniProtKB-UniRule"/>
</dbReference>
<dbReference type="SMART" id="SM00220">
    <property type="entry name" value="S_TKc"/>
    <property type="match status" value="1"/>
</dbReference>
<dbReference type="PROSITE" id="PS00107">
    <property type="entry name" value="PROTEIN_KINASE_ATP"/>
    <property type="match status" value="1"/>
</dbReference>
<feature type="region of interest" description="Disordered" evidence="7">
    <location>
        <begin position="109"/>
        <end position="148"/>
    </location>
</feature>
<dbReference type="InterPro" id="IPR017441">
    <property type="entry name" value="Protein_kinase_ATP_BS"/>
</dbReference>
<dbReference type="PRINTS" id="PR00109">
    <property type="entry name" value="TYRKINASE"/>
</dbReference>
<dbReference type="Pfam" id="PF00069">
    <property type="entry name" value="Pkinase"/>
    <property type="match status" value="1"/>
</dbReference>
<evidence type="ECO:0000259" key="8">
    <source>
        <dbReference type="PROSITE" id="PS50011"/>
    </source>
</evidence>
<dbReference type="SUPFAM" id="SSF56112">
    <property type="entry name" value="Protein kinase-like (PK-like)"/>
    <property type="match status" value="1"/>
</dbReference>
<evidence type="ECO:0000313" key="10">
    <source>
        <dbReference type="Proteomes" id="UP000053237"/>
    </source>
</evidence>
<keyword evidence="5 6" id="KW-0067">ATP-binding</keyword>
<dbReference type="InterPro" id="IPR001245">
    <property type="entry name" value="Ser-Thr/Tyr_kinase_cat_dom"/>
</dbReference>
<dbReference type="CDD" id="cd06606">
    <property type="entry name" value="STKc_MAPKKK"/>
    <property type="match status" value="1"/>
</dbReference>
<evidence type="ECO:0000256" key="1">
    <source>
        <dbReference type="ARBA" id="ARBA00022527"/>
    </source>
</evidence>
<comment type="caution">
    <text evidence="9">The sequence shown here is derived from an EMBL/GenBank/DDBJ whole genome shotgun (WGS) entry which is preliminary data.</text>
</comment>
<protein>
    <recommendedName>
        <fullName evidence="8">Protein kinase domain-containing protein</fullName>
    </recommendedName>
</protein>
<organism evidence="9 10">
    <name type="scientific">Albugo candida</name>
    <dbReference type="NCBI Taxonomy" id="65357"/>
    <lineage>
        <taxon>Eukaryota</taxon>
        <taxon>Sar</taxon>
        <taxon>Stramenopiles</taxon>
        <taxon>Oomycota</taxon>
        <taxon>Peronosporomycetes</taxon>
        <taxon>Albuginales</taxon>
        <taxon>Albuginaceae</taxon>
        <taxon>Albugo</taxon>
    </lineage>
</organism>
<proteinExistence type="predicted"/>
<dbReference type="PANTHER" id="PTHR48016">
    <property type="entry name" value="MAP KINASE KINASE KINASE SSK2-RELATED-RELATED"/>
    <property type="match status" value="1"/>
</dbReference>
<evidence type="ECO:0000256" key="2">
    <source>
        <dbReference type="ARBA" id="ARBA00022679"/>
    </source>
</evidence>
<dbReference type="AlphaFoldDB" id="A0A024GKB2"/>
<dbReference type="EMBL" id="CAIX01000141">
    <property type="protein sequence ID" value="CCI46774.1"/>
    <property type="molecule type" value="Genomic_DNA"/>
</dbReference>
<evidence type="ECO:0000256" key="3">
    <source>
        <dbReference type="ARBA" id="ARBA00022741"/>
    </source>
</evidence>
<gene>
    <name evidence="9" type="ORF">BN9_077290</name>
</gene>
<feature type="region of interest" description="Disordered" evidence="7">
    <location>
        <begin position="37"/>
        <end position="59"/>
    </location>
</feature>
<keyword evidence="4" id="KW-0418">Kinase</keyword>
<evidence type="ECO:0000256" key="4">
    <source>
        <dbReference type="ARBA" id="ARBA00022777"/>
    </source>
</evidence>
<dbReference type="InterPro" id="IPR008271">
    <property type="entry name" value="Ser/Thr_kinase_AS"/>
</dbReference>
<keyword evidence="10" id="KW-1185">Reference proteome</keyword>
<keyword evidence="1" id="KW-0723">Serine/threonine-protein kinase</keyword>
<dbReference type="InterPro" id="IPR011009">
    <property type="entry name" value="Kinase-like_dom_sf"/>
</dbReference>
<dbReference type="Gene3D" id="1.10.510.10">
    <property type="entry name" value="Transferase(Phosphotransferase) domain 1"/>
    <property type="match status" value="1"/>
</dbReference>
<feature type="compositionally biased region" description="Polar residues" evidence="7">
    <location>
        <begin position="124"/>
        <end position="139"/>
    </location>
</feature>
<evidence type="ECO:0000313" key="9">
    <source>
        <dbReference type="EMBL" id="CCI46774.1"/>
    </source>
</evidence>
<evidence type="ECO:0000256" key="6">
    <source>
        <dbReference type="PROSITE-ProRule" id="PRU10141"/>
    </source>
</evidence>
<dbReference type="InterPro" id="IPR050538">
    <property type="entry name" value="MAP_kinase_kinase_kinase"/>
</dbReference>
<keyword evidence="2" id="KW-0808">Transferase</keyword>
<feature type="compositionally biased region" description="Polar residues" evidence="7">
    <location>
        <begin position="345"/>
        <end position="361"/>
    </location>
</feature>
<feature type="compositionally biased region" description="Polar residues" evidence="7">
    <location>
        <begin position="308"/>
        <end position="330"/>
    </location>
</feature>
<feature type="domain" description="Protein kinase" evidence="8">
    <location>
        <begin position="405"/>
        <end position="687"/>
    </location>
</feature>
<dbReference type="InParanoid" id="A0A024GKB2"/>
<keyword evidence="3 6" id="KW-0547">Nucleotide-binding</keyword>
<sequence length="692" mass="76664">MEREDGYNSFEQEHHELQGESANLTLHRLANSLASTELHRSDSGRSLRLRPSNASADQTISSHCLTPRAPRGLRPGGRRPHGATVMVPHQTCLAFKLDNNSSIHTKNDHILSDTEEPESIASMEPSTRSASENQKSQEGTLEKRRSSFSISTHILAQLQEDKMRKVVKTTEPLRYTNTIPKSEHDGDSSCPTKYKLEVPEKPALLSLSSDTEKSTPKSLYNFSLWSNAVKRPILPEAVGARNGADSDMTEECMTQRPRPRCYSSEAISSVCTGEVLLPIEEKDLKDARDMIARLKTDDSKSTTSLKTIDQTSQTSSASSREMSLTRSMSPKISKSSIFKRASSSLPTSAPNLPPRSTSLDSTIGKTAEAFSNSQSSKAFDHVYGNQKAYYHSQSHSVGTGSITQWKRGTLIGEGTFGKVYMGLNIATGELFAMKEVEVRASSLNEHSDPIKQLSKLGEEISLMENLNHSHIVRSVSLLFESPEPYNVNRYKGSHRTDNIFYIFMEYVPGGTIASMLKQFDAFSEPLIRIFVRQIVAGVAYLHRMGIVHRDIKGANVLVNEQGVAKLADFGCSKQLTDIQSTSLEESLRSIRGSVPWMAPEVVKQTGHDYKADIWSIGATMIEMATAKYPWPDSNNSWSTMLAIANATEPPPFPPNLSQQAIQFLQQCMRINPAERATAEMLLLDPFLATEQK</sequence>
<dbReference type="InterPro" id="IPR000719">
    <property type="entry name" value="Prot_kinase_dom"/>
</dbReference>
<accession>A0A024GKB2</accession>
<dbReference type="GO" id="GO:0004674">
    <property type="term" value="F:protein serine/threonine kinase activity"/>
    <property type="evidence" value="ECO:0007669"/>
    <property type="project" value="UniProtKB-KW"/>
</dbReference>
<dbReference type="PROSITE" id="PS50011">
    <property type="entry name" value="PROTEIN_KINASE_DOM"/>
    <property type="match status" value="1"/>
</dbReference>
<feature type="region of interest" description="Disordered" evidence="7">
    <location>
        <begin position="297"/>
        <end position="361"/>
    </location>
</feature>
<name>A0A024GKB2_9STRA</name>
<dbReference type="OrthoDB" id="266718at2759"/>
<reference evidence="9 10" key="1">
    <citation type="submission" date="2012-05" db="EMBL/GenBank/DDBJ databases">
        <title>Recombination and specialization in a pathogen metapopulation.</title>
        <authorList>
            <person name="Gardiner A."/>
            <person name="Kemen E."/>
            <person name="Schultz-Larsen T."/>
            <person name="MacLean D."/>
            <person name="Van Oosterhout C."/>
            <person name="Jones J.D.G."/>
        </authorList>
    </citation>
    <scope>NUCLEOTIDE SEQUENCE [LARGE SCALE GENOMIC DNA]</scope>
    <source>
        <strain evidence="9 10">Ac Nc2</strain>
    </source>
</reference>
<feature type="compositionally biased region" description="Low complexity" evidence="7">
    <location>
        <begin position="331"/>
        <end position="344"/>
    </location>
</feature>
<dbReference type="Proteomes" id="UP000053237">
    <property type="component" value="Unassembled WGS sequence"/>
</dbReference>
<feature type="binding site" evidence="6">
    <location>
        <position position="434"/>
    </location>
    <ligand>
        <name>ATP</name>
        <dbReference type="ChEBI" id="CHEBI:30616"/>
    </ligand>
</feature>